<evidence type="ECO:0000259" key="1">
    <source>
        <dbReference type="Pfam" id="PF13843"/>
    </source>
</evidence>
<organism evidence="2 3">
    <name type="scientific">Rhamnusium bicolor</name>
    <dbReference type="NCBI Taxonomy" id="1586634"/>
    <lineage>
        <taxon>Eukaryota</taxon>
        <taxon>Metazoa</taxon>
        <taxon>Ecdysozoa</taxon>
        <taxon>Arthropoda</taxon>
        <taxon>Hexapoda</taxon>
        <taxon>Insecta</taxon>
        <taxon>Pterygota</taxon>
        <taxon>Neoptera</taxon>
        <taxon>Endopterygota</taxon>
        <taxon>Coleoptera</taxon>
        <taxon>Polyphaga</taxon>
        <taxon>Cucujiformia</taxon>
        <taxon>Chrysomeloidea</taxon>
        <taxon>Cerambycidae</taxon>
        <taxon>Lepturinae</taxon>
        <taxon>Rhagiini</taxon>
        <taxon>Rhamnusium</taxon>
    </lineage>
</organism>
<evidence type="ECO:0000313" key="2">
    <source>
        <dbReference type="EMBL" id="KAJ8936100.1"/>
    </source>
</evidence>
<dbReference type="InterPro" id="IPR029526">
    <property type="entry name" value="PGBD"/>
</dbReference>
<protein>
    <recommendedName>
        <fullName evidence="1">PiggyBac transposable element-derived protein domain-containing protein</fullName>
    </recommendedName>
</protein>
<accession>A0AAV8XCB2</accession>
<gene>
    <name evidence="2" type="ORF">NQ314_012491</name>
</gene>
<dbReference type="Proteomes" id="UP001162156">
    <property type="component" value="Unassembled WGS sequence"/>
</dbReference>
<dbReference type="EMBL" id="JANEYF010003463">
    <property type="protein sequence ID" value="KAJ8936100.1"/>
    <property type="molecule type" value="Genomic_DNA"/>
</dbReference>
<feature type="domain" description="PiggyBac transposable element-derived protein" evidence="1">
    <location>
        <begin position="19"/>
        <end position="190"/>
    </location>
</feature>
<comment type="caution">
    <text evidence="2">The sequence shown here is derived from an EMBL/GenBank/DDBJ whole genome shotgun (WGS) entry which is preliminary data.</text>
</comment>
<proteinExistence type="predicted"/>
<dbReference type="AlphaFoldDB" id="A0AAV8XCB2"/>
<dbReference type="Pfam" id="PF13843">
    <property type="entry name" value="DDE_Tnp_1_7"/>
    <property type="match status" value="1"/>
</dbReference>
<reference evidence="2" key="1">
    <citation type="journal article" date="2023" name="Insect Mol. Biol.">
        <title>Genome sequencing provides insights into the evolution of gene families encoding plant cell wall-degrading enzymes in longhorned beetles.</title>
        <authorList>
            <person name="Shin N.R."/>
            <person name="Okamura Y."/>
            <person name="Kirsch R."/>
            <person name="Pauchet Y."/>
        </authorList>
    </citation>
    <scope>NUCLEOTIDE SEQUENCE</scope>
    <source>
        <strain evidence="2">RBIC_L_NR</strain>
    </source>
</reference>
<name>A0AAV8XCB2_9CUCU</name>
<sequence length="258" mass="29947">MSEVPLILSTEPYHNMSVYTGSLESAGGKGHTKKVVLGLMENHLNCGHSIFMDNFYVSVDLAKELLRKKTYCTGTIRGNRKDNPKEIVNAKLQKGQSLAKYQNGVLVGKWRDKRDVLYLSTEFKNNLVEYENRRGDKMTKPLPILQYNDYMSGVDRKDQMMAYYPCERKMLRWYKKLGIHLFQLILVNSHYLYNKHSGQIMTLSDFRLEVIRNLLNKDKGRVSIPKKNKEHHCISKITATNTKGETKRKNVECVHRKS</sequence>
<dbReference type="PANTHER" id="PTHR46599:SF3">
    <property type="entry name" value="PIGGYBAC TRANSPOSABLE ELEMENT-DERIVED PROTEIN 4"/>
    <property type="match status" value="1"/>
</dbReference>
<dbReference type="PANTHER" id="PTHR46599">
    <property type="entry name" value="PIGGYBAC TRANSPOSABLE ELEMENT-DERIVED PROTEIN 4"/>
    <property type="match status" value="1"/>
</dbReference>
<keyword evidence="3" id="KW-1185">Reference proteome</keyword>
<evidence type="ECO:0000313" key="3">
    <source>
        <dbReference type="Proteomes" id="UP001162156"/>
    </source>
</evidence>